<gene>
    <name evidence="3" type="ORF">VT50_0234050</name>
</gene>
<dbReference type="InterPro" id="IPR029063">
    <property type="entry name" value="SAM-dependent_MTases_sf"/>
</dbReference>
<dbReference type="PIRSF" id="PIRSF028177">
    <property type="entry name" value="Polyketide_synth_Omtfrase_TcmP"/>
    <property type="match status" value="1"/>
</dbReference>
<evidence type="ECO:0000313" key="4">
    <source>
        <dbReference type="Proteomes" id="UP000033615"/>
    </source>
</evidence>
<dbReference type="Gene3D" id="3.40.50.150">
    <property type="entry name" value="Vaccinia Virus protein VP39"/>
    <property type="match status" value="1"/>
</dbReference>
<dbReference type="InterPro" id="IPR016874">
    <property type="entry name" value="TcmP-like"/>
</dbReference>
<name>A0A1V4CUX7_9ACTN</name>
<dbReference type="PANTHER" id="PTHR43619:SF2">
    <property type="entry name" value="S-ADENOSYL-L-METHIONINE-DEPENDENT METHYLTRANSFERASES SUPERFAMILY PROTEIN"/>
    <property type="match status" value="1"/>
</dbReference>
<dbReference type="EMBL" id="LAKD02000120">
    <property type="protein sequence ID" value="OPF71298.1"/>
    <property type="molecule type" value="Genomic_DNA"/>
</dbReference>
<dbReference type="GO" id="GO:0008168">
    <property type="term" value="F:methyltransferase activity"/>
    <property type="evidence" value="ECO:0007669"/>
    <property type="project" value="UniProtKB-KW"/>
</dbReference>
<dbReference type="Proteomes" id="UP000033615">
    <property type="component" value="Unassembled WGS sequence"/>
</dbReference>
<keyword evidence="2" id="KW-0808">Transferase</keyword>
<keyword evidence="4" id="KW-1185">Reference proteome</keyword>
<dbReference type="PANTHER" id="PTHR43619">
    <property type="entry name" value="S-ADENOSYL-L-METHIONINE-DEPENDENT METHYLTRANSFERASE YKTD-RELATED"/>
    <property type="match status" value="1"/>
</dbReference>
<evidence type="ECO:0000313" key="3">
    <source>
        <dbReference type="EMBL" id="OPF71298.1"/>
    </source>
</evidence>
<evidence type="ECO:0000256" key="1">
    <source>
        <dbReference type="ARBA" id="ARBA00022603"/>
    </source>
</evidence>
<dbReference type="SUPFAM" id="SSF53335">
    <property type="entry name" value="S-adenosyl-L-methionine-dependent methyltransferases"/>
    <property type="match status" value="1"/>
</dbReference>
<comment type="caution">
    <text evidence="3">The sequence shown here is derived from an EMBL/GenBank/DDBJ whole genome shotgun (WGS) entry which is preliminary data.</text>
</comment>
<dbReference type="AlphaFoldDB" id="A0A1V4CUX7"/>
<reference evidence="3" key="1">
    <citation type="submission" date="2016-12" db="EMBL/GenBank/DDBJ databases">
        <title>Genome sequence of Streptomyces antioxidans MUSC 164.</title>
        <authorList>
            <person name="Lee L.-H."/>
            <person name="Ser H.-L."/>
        </authorList>
    </citation>
    <scope>NUCLEOTIDE SEQUENCE [LARGE SCALE GENOMIC DNA]</scope>
    <source>
        <strain evidence="3">MUSC 164</strain>
    </source>
</reference>
<keyword evidence="1" id="KW-0489">Methyltransferase</keyword>
<dbReference type="Pfam" id="PF04072">
    <property type="entry name" value="LCM"/>
    <property type="match status" value="1"/>
</dbReference>
<accession>A0A1V4CUX7</accession>
<dbReference type="GO" id="GO:0032259">
    <property type="term" value="P:methylation"/>
    <property type="evidence" value="ECO:0007669"/>
    <property type="project" value="UniProtKB-KW"/>
</dbReference>
<proteinExistence type="predicted"/>
<protein>
    <submittedName>
        <fullName evidence="3">Polyketide synthase</fullName>
    </submittedName>
</protein>
<evidence type="ECO:0000256" key="2">
    <source>
        <dbReference type="ARBA" id="ARBA00022679"/>
    </source>
</evidence>
<dbReference type="RefSeq" id="WP_046086371.1">
    <property type="nucleotide sequence ID" value="NZ_LAKD02000120.1"/>
</dbReference>
<sequence length="280" mass="31024">MDREKITLSGAQETLLATLYGRAVDSRSPDSVLHDHAAQEAVERVAYDFAKTGMTDTTAVGIALRAKQLDDWAVEFLAGHQKATVLHLACGLDTRVQRLDPPSSVRWLDIDYPDVIDLRRRLLPEPSGNYEMVGASVTDGAWLREVPDDRPTVVVAEGLTMYLRKEEGKRLIQRITERFPSGQLLFDVYGPLGIRLQKMVPAVRNAGATLHWGLDDPHEVETWHPGLTCLDAVRSVDMPGVEKMPTTGRMSMRVMARLPGFRDVGRILRYSFSSGVSGGS</sequence>
<organism evidence="3 4">
    <name type="scientific">Streptomyces antioxidans</name>
    <dbReference type="NCBI Taxonomy" id="1507734"/>
    <lineage>
        <taxon>Bacteria</taxon>
        <taxon>Bacillati</taxon>
        <taxon>Actinomycetota</taxon>
        <taxon>Actinomycetes</taxon>
        <taxon>Kitasatosporales</taxon>
        <taxon>Streptomycetaceae</taxon>
        <taxon>Streptomyces</taxon>
    </lineage>
</organism>
<dbReference type="InterPro" id="IPR007213">
    <property type="entry name" value="Ppm1/Ppm2/Tcmp"/>
</dbReference>
<dbReference type="OrthoDB" id="9800233at2"/>